<comment type="similarity">
    <text evidence="1">Belongs to the CbxX/CfxQ family.</text>
</comment>
<proteinExistence type="inferred from homology"/>
<dbReference type="OrthoDB" id="9806903at2"/>
<gene>
    <name evidence="5" type="ORF">EIM92_15330</name>
</gene>
<evidence type="ECO:0000256" key="2">
    <source>
        <dbReference type="ARBA" id="ARBA00022741"/>
    </source>
</evidence>
<dbReference type="Gene3D" id="3.40.50.300">
    <property type="entry name" value="P-loop containing nucleotide triphosphate hydrolases"/>
    <property type="match status" value="1"/>
</dbReference>
<dbReference type="InterPro" id="IPR003959">
    <property type="entry name" value="ATPase_AAA_core"/>
</dbReference>
<dbReference type="PANTHER" id="PTHR43392:SF2">
    <property type="entry name" value="AAA-TYPE ATPASE FAMILY PROTEIN _ ANKYRIN REPEAT FAMILY PROTEIN"/>
    <property type="match status" value="1"/>
</dbReference>
<dbReference type="InterPro" id="IPR000641">
    <property type="entry name" value="CbxX/CfxQ"/>
</dbReference>
<dbReference type="GO" id="GO:0016887">
    <property type="term" value="F:ATP hydrolysis activity"/>
    <property type="evidence" value="ECO:0007669"/>
    <property type="project" value="InterPro"/>
</dbReference>
<accession>A0A3S8RWL0</accession>
<dbReference type="Pfam" id="PF00004">
    <property type="entry name" value="AAA"/>
    <property type="match status" value="1"/>
</dbReference>
<organism evidence="5 6">
    <name type="scientific">Paenibacillus lentus</name>
    <dbReference type="NCBI Taxonomy" id="1338368"/>
    <lineage>
        <taxon>Bacteria</taxon>
        <taxon>Bacillati</taxon>
        <taxon>Bacillota</taxon>
        <taxon>Bacilli</taxon>
        <taxon>Bacillales</taxon>
        <taxon>Paenibacillaceae</taxon>
        <taxon>Paenibacillus</taxon>
    </lineage>
</organism>
<dbReference type="EMBL" id="CP034248">
    <property type="protein sequence ID" value="AZK47358.1"/>
    <property type="molecule type" value="Genomic_DNA"/>
</dbReference>
<dbReference type="Proteomes" id="UP000273145">
    <property type="component" value="Chromosome"/>
</dbReference>
<dbReference type="Gene3D" id="1.10.8.60">
    <property type="match status" value="1"/>
</dbReference>
<keyword evidence="3" id="KW-0067">ATP-binding</keyword>
<dbReference type="KEGG" id="plen:EIM92_15330"/>
<dbReference type="PANTHER" id="PTHR43392">
    <property type="entry name" value="AAA-TYPE ATPASE FAMILY PROTEIN / ANKYRIN REPEAT FAMILY PROTEIN"/>
    <property type="match status" value="1"/>
</dbReference>
<dbReference type="PRINTS" id="PR00819">
    <property type="entry name" value="CBXCFQXSUPER"/>
</dbReference>
<dbReference type="InterPro" id="IPR050773">
    <property type="entry name" value="CbxX/CfxQ_RuBisCO_ESX"/>
</dbReference>
<dbReference type="SMART" id="SM00382">
    <property type="entry name" value="AAA"/>
    <property type="match status" value="1"/>
</dbReference>
<dbReference type="RefSeq" id="WP_125083385.1">
    <property type="nucleotide sequence ID" value="NZ_CP034248.1"/>
</dbReference>
<dbReference type="GO" id="GO:0005524">
    <property type="term" value="F:ATP binding"/>
    <property type="evidence" value="ECO:0007669"/>
    <property type="project" value="UniProtKB-KW"/>
</dbReference>
<dbReference type="FunFam" id="3.40.50.300:FF:000216">
    <property type="entry name" value="Type VII secretion ATPase EccA"/>
    <property type="match status" value="1"/>
</dbReference>
<dbReference type="Pfam" id="PF17866">
    <property type="entry name" value="AAA_lid_6"/>
    <property type="match status" value="1"/>
</dbReference>
<keyword evidence="6" id="KW-1185">Reference proteome</keyword>
<dbReference type="InterPro" id="IPR003593">
    <property type="entry name" value="AAA+_ATPase"/>
</dbReference>
<dbReference type="AlphaFoldDB" id="A0A3S8RWL0"/>
<name>A0A3S8RWL0_9BACL</name>
<evidence type="ECO:0000256" key="3">
    <source>
        <dbReference type="ARBA" id="ARBA00022840"/>
    </source>
</evidence>
<evidence type="ECO:0000313" key="6">
    <source>
        <dbReference type="Proteomes" id="UP000273145"/>
    </source>
</evidence>
<reference evidence="5 6" key="1">
    <citation type="submission" date="2018-11" db="EMBL/GenBank/DDBJ databases">
        <title>Genome sequencing of Paenibacillus lentus DSM25539(T).</title>
        <authorList>
            <person name="Kook J.-K."/>
            <person name="Park S.-N."/>
            <person name="Lim Y.K."/>
        </authorList>
    </citation>
    <scope>NUCLEOTIDE SEQUENCE [LARGE SCALE GENOMIC DNA]</scope>
    <source>
        <strain evidence="5 6">DSM 25539</strain>
    </source>
</reference>
<dbReference type="InterPro" id="IPR041627">
    <property type="entry name" value="AAA_lid_6"/>
</dbReference>
<sequence>MPGHVMARSGSSEERPSRQINVILRNPEPPVVTQSVPDADLQSTAKAIPQQGVFAEIQKELDQLIGLHHIKDLMYEIYALLQITDMRSEAGLLSNPQVYHMVFKGNPGTGKTTVARIVAKMFQRLGVLNKGHLIEVERADLVGEYIGHTAQKTRDLVKKALGGILFIDEAYSLARGGEKDFGKEAIDTLVKAMEDQKNQFILILAGYSDEMDFFLQCNPGMPSRFPIVIDFPDYTVDQLIQISEGMAKERDYILMPQAILKLKQHLLREKCEGEHAFSNARYVRNVIERSIRSQAVRLLTQFSGNSGSPGKLELMTLRQEDLKLDLKEERRL</sequence>
<dbReference type="CDD" id="cd00009">
    <property type="entry name" value="AAA"/>
    <property type="match status" value="1"/>
</dbReference>
<feature type="domain" description="AAA+ ATPase" evidence="4">
    <location>
        <begin position="97"/>
        <end position="235"/>
    </location>
</feature>
<evidence type="ECO:0000256" key="1">
    <source>
        <dbReference type="ARBA" id="ARBA00010378"/>
    </source>
</evidence>
<dbReference type="SUPFAM" id="SSF52540">
    <property type="entry name" value="P-loop containing nucleoside triphosphate hydrolases"/>
    <property type="match status" value="1"/>
</dbReference>
<evidence type="ECO:0000259" key="4">
    <source>
        <dbReference type="SMART" id="SM00382"/>
    </source>
</evidence>
<dbReference type="InterPro" id="IPR027417">
    <property type="entry name" value="P-loop_NTPase"/>
</dbReference>
<evidence type="ECO:0000313" key="5">
    <source>
        <dbReference type="EMBL" id="AZK47358.1"/>
    </source>
</evidence>
<protein>
    <submittedName>
        <fullName evidence="5">AAA family ATPase</fullName>
    </submittedName>
</protein>
<keyword evidence="2" id="KW-0547">Nucleotide-binding</keyword>